<accession>A0AAW2XHR2</accession>
<evidence type="ECO:0000313" key="1">
    <source>
        <dbReference type="EMBL" id="KAL0453348.1"/>
    </source>
</evidence>
<reference evidence="1" key="2">
    <citation type="journal article" date="2024" name="Plant">
        <title>Genomic evolution and insights into agronomic trait innovations of Sesamum species.</title>
        <authorList>
            <person name="Miao H."/>
            <person name="Wang L."/>
            <person name="Qu L."/>
            <person name="Liu H."/>
            <person name="Sun Y."/>
            <person name="Le M."/>
            <person name="Wang Q."/>
            <person name="Wei S."/>
            <person name="Zheng Y."/>
            <person name="Lin W."/>
            <person name="Duan Y."/>
            <person name="Cao H."/>
            <person name="Xiong S."/>
            <person name="Wang X."/>
            <person name="Wei L."/>
            <person name="Li C."/>
            <person name="Ma Q."/>
            <person name="Ju M."/>
            <person name="Zhao R."/>
            <person name="Li G."/>
            <person name="Mu C."/>
            <person name="Tian Q."/>
            <person name="Mei H."/>
            <person name="Zhang T."/>
            <person name="Gao T."/>
            <person name="Zhang H."/>
        </authorList>
    </citation>
    <scope>NUCLEOTIDE SEQUENCE</scope>
    <source>
        <strain evidence="1">KEN1</strain>
    </source>
</reference>
<dbReference type="AlphaFoldDB" id="A0AAW2XHR2"/>
<sequence length="52" mass="5891">MEDCNNPSTQFFKIKGCSKAFKAKIESFVKAASQIITFNSGLIRDYEREPSN</sequence>
<organism evidence="1">
    <name type="scientific">Sesamum latifolium</name>
    <dbReference type="NCBI Taxonomy" id="2727402"/>
    <lineage>
        <taxon>Eukaryota</taxon>
        <taxon>Viridiplantae</taxon>
        <taxon>Streptophyta</taxon>
        <taxon>Embryophyta</taxon>
        <taxon>Tracheophyta</taxon>
        <taxon>Spermatophyta</taxon>
        <taxon>Magnoliopsida</taxon>
        <taxon>eudicotyledons</taxon>
        <taxon>Gunneridae</taxon>
        <taxon>Pentapetalae</taxon>
        <taxon>asterids</taxon>
        <taxon>lamiids</taxon>
        <taxon>Lamiales</taxon>
        <taxon>Pedaliaceae</taxon>
        <taxon>Sesamum</taxon>
    </lineage>
</organism>
<protein>
    <submittedName>
        <fullName evidence="1">Uncharacterized protein</fullName>
    </submittedName>
</protein>
<name>A0AAW2XHR2_9LAMI</name>
<comment type="caution">
    <text evidence="1">The sequence shown here is derived from an EMBL/GenBank/DDBJ whole genome shotgun (WGS) entry which is preliminary data.</text>
</comment>
<gene>
    <name evidence="1" type="ORF">Slati_1312900</name>
</gene>
<dbReference type="EMBL" id="JACGWN010000004">
    <property type="protein sequence ID" value="KAL0453348.1"/>
    <property type="molecule type" value="Genomic_DNA"/>
</dbReference>
<reference evidence="1" key="1">
    <citation type="submission" date="2020-06" db="EMBL/GenBank/DDBJ databases">
        <authorList>
            <person name="Li T."/>
            <person name="Hu X."/>
            <person name="Zhang T."/>
            <person name="Song X."/>
            <person name="Zhang H."/>
            <person name="Dai N."/>
            <person name="Sheng W."/>
            <person name="Hou X."/>
            <person name="Wei L."/>
        </authorList>
    </citation>
    <scope>NUCLEOTIDE SEQUENCE</scope>
    <source>
        <strain evidence="1">KEN1</strain>
        <tissue evidence="1">Leaf</tissue>
    </source>
</reference>
<proteinExistence type="predicted"/>